<comment type="caution">
    <text evidence="2">The sequence shown here is derived from an EMBL/GenBank/DDBJ whole genome shotgun (WGS) entry which is preliminary data.</text>
</comment>
<dbReference type="OrthoDB" id="10056483at2759"/>
<keyword evidence="1" id="KW-1133">Transmembrane helix</keyword>
<dbReference type="Proteomes" id="UP000281406">
    <property type="component" value="Unassembled WGS sequence"/>
</dbReference>
<proteinExistence type="predicted"/>
<organism evidence="2 3">
    <name type="scientific">Anabarilius grahami</name>
    <name type="common">Kanglang fish</name>
    <name type="synonym">Barilius grahami</name>
    <dbReference type="NCBI Taxonomy" id="495550"/>
    <lineage>
        <taxon>Eukaryota</taxon>
        <taxon>Metazoa</taxon>
        <taxon>Chordata</taxon>
        <taxon>Craniata</taxon>
        <taxon>Vertebrata</taxon>
        <taxon>Euteleostomi</taxon>
        <taxon>Actinopterygii</taxon>
        <taxon>Neopterygii</taxon>
        <taxon>Teleostei</taxon>
        <taxon>Ostariophysi</taxon>
        <taxon>Cypriniformes</taxon>
        <taxon>Xenocyprididae</taxon>
        <taxon>Xenocypridinae</taxon>
        <taxon>Xenocypridinae incertae sedis</taxon>
        <taxon>Anabarilius</taxon>
    </lineage>
</organism>
<evidence type="ECO:0000313" key="3">
    <source>
        <dbReference type="Proteomes" id="UP000281406"/>
    </source>
</evidence>
<dbReference type="EMBL" id="RJVU01043729">
    <property type="protein sequence ID" value="ROL44848.1"/>
    <property type="molecule type" value="Genomic_DNA"/>
</dbReference>
<evidence type="ECO:0000313" key="2">
    <source>
        <dbReference type="EMBL" id="ROL44848.1"/>
    </source>
</evidence>
<name>A0A3N0YGB9_ANAGA</name>
<sequence length="125" mass="13707">MNTRQAFQKVRTLTGTSLKASISTSTNLNSFTKDLNNFYARFDTLNCPNECEKLLRSLSAPKQPHFVPLMVGDVHQQLRRCKTGKAPGPDGNIFSALLFVSVFSVSHICILCASPGQKMELAGSD</sequence>
<protein>
    <submittedName>
        <fullName evidence="2">Uncharacterized protein</fullName>
    </submittedName>
</protein>
<dbReference type="AlphaFoldDB" id="A0A3N0YGB9"/>
<feature type="transmembrane region" description="Helical" evidence="1">
    <location>
        <begin position="93"/>
        <end position="113"/>
    </location>
</feature>
<keyword evidence="1" id="KW-0812">Transmembrane</keyword>
<keyword evidence="1" id="KW-0472">Membrane</keyword>
<gene>
    <name evidence="2" type="ORF">DPX16_22665</name>
</gene>
<accession>A0A3N0YGB9</accession>
<reference evidence="2 3" key="1">
    <citation type="submission" date="2018-10" db="EMBL/GenBank/DDBJ databases">
        <title>Genome assembly for a Yunnan-Guizhou Plateau 3E fish, Anabarilius grahami (Regan), and its evolutionary and genetic applications.</title>
        <authorList>
            <person name="Jiang W."/>
        </authorList>
    </citation>
    <scope>NUCLEOTIDE SEQUENCE [LARGE SCALE GENOMIC DNA]</scope>
    <source>
        <strain evidence="2">AG-KIZ</strain>
        <tissue evidence="2">Muscle</tissue>
    </source>
</reference>
<keyword evidence="3" id="KW-1185">Reference proteome</keyword>
<evidence type="ECO:0000256" key="1">
    <source>
        <dbReference type="SAM" id="Phobius"/>
    </source>
</evidence>